<evidence type="ECO:0000256" key="1">
    <source>
        <dbReference type="ARBA" id="ARBA00007447"/>
    </source>
</evidence>
<evidence type="ECO:0000313" key="9">
    <source>
        <dbReference type="Proteomes" id="UP001189429"/>
    </source>
</evidence>
<gene>
    <name evidence="8" type="ORF">PCOR1329_LOCUS30563</name>
</gene>
<dbReference type="InterPro" id="IPR001969">
    <property type="entry name" value="Aspartic_peptidase_AS"/>
</dbReference>
<proteinExistence type="inferred from homology"/>
<dbReference type="CDD" id="cd05471">
    <property type="entry name" value="pepsin_like"/>
    <property type="match status" value="1"/>
</dbReference>
<evidence type="ECO:0000259" key="7">
    <source>
        <dbReference type="PROSITE" id="PS51767"/>
    </source>
</evidence>
<organism evidence="8 9">
    <name type="scientific">Prorocentrum cordatum</name>
    <dbReference type="NCBI Taxonomy" id="2364126"/>
    <lineage>
        <taxon>Eukaryota</taxon>
        <taxon>Sar</taxon>
        <taxon>Alveolata</taxon>
        <taxon>Dinophyceae</taxon>
        <taxon>Prorocentrales</taxon>
        <taxon>Prorocentraceae</taxon>
        <taxon>Prorocentrum</taxon>
    </lineage>
</organism>
<feature type="domain" description="Peptidase A1" evidence="7">
    <location>
        <begin position="62"/>
        <end position="184"/>
    </location>
</feature>
<evidence type="ECO:0000256" key="3">
    <source>
        <dbReference type="ARBA" id="ARBA00022750"/>
    </source>
</evidence>
<feature type="chain" id="PRO_5046105713" description="Peptidase A1 domain-containing protein" evidence="6">
    <location>
        <begin position="20"/>
        <end position="773"/>
    </location>
</feature>
<feature type="compositionally biased region" description="Basic and acidic residues" evidence="5">
    <location>
        <begin position="761"/>
        <end position="773"/>
    </location>
</feature>
<keyword evidence="6" id="KW-0732">Signal</keyword>
<accession>A0ABN9SL98</accession>
<keyword evidence="4" id="KW-0378">Hydrolase</keyword>
<name>A0ABN9SL98_9DINO</name>
<evidence type="ECO:0000256" key="2">
    <source>
        <dbReference type="ARBA" id="ARBA00022670"/>
    </source>
</evidence>
<protein>
    <recommendedName>
        <fullName evidence="7">Peptidase A1 domain-containing protein</fullName>
    </recommendedName>
</protein>
<dbReference type="Pfam" id="PF00026">
    <property type="entry name" value="Asp"/>
    <property type="match status" value="1"/>
</dbReference>
<dbReference type="PROSITE" id="PS51767">
    <property type="entry name" value="PEPTIDASE_A1"/>
    <property type="match status" value="1"/>
</dbReference>
<evidence type="ECO:0000256" key="5">
    <source>
        <dbReference type="SAM" id="MobiDB-lite"/>
    </source>
</evidence>
<feature type="signal peptide" evidence="6">
    <location>
        <begin position="1"/>
        <end position="19"/>
    </location>
</feature>
<evidence type="ECO:0000256" key="6">
    <source>
        <dbReference type="SAM" id="SignalP"/>
    </source>
</evidence>
<keyword evidence="3" id="KW-0064">Aspartyl protease</keyword>
<feature type="region of interest" description="Disordered" evidence="5">
    <location>
        <begin position="720"/>
        <end position="773"/>
    </location>
</feature>
<dbReference type="Gene3D" id="2.40.70.10">
    <property type="entry name" value="Acid Proteases"/>
    <property type="match status" value="2"/>
</dbReference>
<dbReference type="SUPFAM" id="SSF50630">
    <property type="entry name" value="Acid proteases"/>
    <property type="match status" value="2"/>
</dbReference>
<evidence type="ECO:0000256" key="4">
    <source>
        <dbReference type="ARBA" id="ARBA00022801"/>
    </source>
</evidence>
<dbReference type="PANTHER" id="PTHR47966:SF51">
    <property type="entry name" value="BETA-SITE APP-CLEAVING ENZYME, ISOFORM A-RELATED"/>
    <property type="match status" value="1"/>
</dbReference>
<dbReference type="InterPro" id="IPR021109">
    <property type="entry name" value="Peptidase_aspartic_dom_sf"/>
</dbReference>
<dbReference type="Proteomes" id="UP001189429">
    <property type="component" value="Unassembled WGS sequence"/>
</dbReference>
<feature type="region of interest" description="Disordered" evidence="5">
    <location>
        <begin position="672"/>
        <end position="701"/>
    </location>
</feature>
<reference evidence="8" key="1">
    <citation type="submission" date="2023-10" db="EMBL/GenBank/DDBJ databases">
        <authorList>
            <person name="Chen Y."/>
            <person name="Shah S."/>
            <person name="Dougan E. K."/>
            <person name="Thang M."/>
            <person name="Chan C."/>
        </authorList>
    </citation>
    <scope>NUCLEOTIDE SEQUENCE [LARGE SCALE GENOMIC DNA]</scope>
</reference>
<keyword evidence="9" id="KW-1185">Reference proteome</keyword>
<comment type="similarity">
    <text evidence="1">Belongs to the peptidase A1 family.</text>
</comment>
<comment type="caution">
    <text evidence="8">The sequence shown here is derived from an EMBL/GenBank/DDBJ whole genome shotgun (WGS) entry which is preliminary data.</text>
</comment>
<dbReference type="InterPro" id="IPR034164">
    <property type="entry name" value="Pepsin-like_dom"/>
</dbReference>
<dbReference type="InterPro" id="IPR033121">
    <property type="entry name" value="PEPTIDASE_A1"/>
</dbReference>
<dbReference type="PROSITE" id="PS00141">
    <property type="entry name" value="ASP_PROTEASE"/>
    <property type="match status" value="1"/>
</dbReference>
<feature type="region of interest" description="Disordered" evidence="5">
    <location>
        <begin position="185"/>
        <end position="214"/>
    </location>
</feature>
<dbReference type="InterPro" id="IPR001461">
    <property type="entry name" value="Aspartic_peptidase_A1"/>
</dbReference>
<feature type="compositionally biased region" description="Low complexity" evidence="5">
    <location>
        <begin position="185"/>
        <end position="209"/>
    </location>
</feature>
<sequence length="773" mass="81352">MAGPAAGVLVLALLQAAGALGLHAAKEQGLKHVKKHGHRRMSYGRLYRHEGCAPLANKGTHFTIDVDVGTPGQRFSVVADTGSNTLIVPSCVCQERGQCPADDGSEHCFTGTNRSSSFQVERDANGPTSLVLTFGSGQIKGIVAKERVKVGQVEAFLDDGLLLMTDRALNIQGAFEGILGLGVPQAPEDPQKQQAEAAEAAAKAGGEQPSGDVQQMPANMQDIIQKIMGQMQSGQLPAPQPGQTAHGQIVEAQPGQQPQVIEIPMPQGGQDMSPEEYMRRIVGAMNISGGGGMMTASIGHALVASAGSLAQAAARGTFEGLNPLEDMVRKIMSGQGGAAPMSAAPPTRAYPKGFLEQAKVDRFSVCFNDGSSGVLSLGGEMPKASHGGIGKQHWGVDFRGISVGNETLPSQALFCTPETTNMTEEQKTPCGAIPDSGTTTIMGPADQVLKLMEGICDGWDRCRKNYTAMVEATTAAENDMRKIYGFNPFNLKNAIKKTDILQAVLADCETWMDDKVGLKELPPLHFHVQGSNGTKQTLTIPGHLYIMETPRSLLQQQANHVSGAPQQPTYLQLDKTSINASALDSIPIGALNSGTGSQENMTGKVCAPAFGEMQYQTRANGPVWIIGTPLFYQYVVGYDVSTDPPSIAFSDQGETPCGGCDPTVQLWASPSADLEDGRGLGGGSAREEGGPQAHPCRRHAEDDAAHRHLAAALRGALRAAPVAAGQRAHGEGGEGAPTSLGQQRPRPAASGSRGRSGLVPRGEEDWQRSETVP</sequence>
<keyword evidence="2" id="KW-0645">Protease</keyword>
<dbReference type="PANTHER" id="PTHR47966">
    <property type="entry name" value="BETA-SITE APP-CLEAVING ENZYME, ISOFORM A-RELATED"/>
    <property type="match status" value="1"/>
</dbReference>
<dbReference type="EMBL" id="CAUYUJ010011780">
    <property type="protein sequence ID" value="CAK0832581.1"/>
    <property type="molecule type" value="Genomic_DNA"/>
</dbReference>
<evidence type="ECO:0000313" key="8">
    <source>
        <dbReference type="EMBL" id="CAK0832581.1"/>
    </source>
</evidence>